<dbReference type="Proteomes" id="UP000283003">
    <property type="component" value="Unassembled WGS sequence"/>
</dbReference>
<dbReference type="InterPro" id="IPR001279">
    <property type="entry name" value="Metallo-B-lactamas"/>
</dbReference>
<dbReference type="SUPFAM" id="SSF56281">
    <property type="entry name" value="Metallo-hydrolase/oxidoreductase"/>
    <property type="match status" value="1"/>
</dbReference>
<dbReference type="PANTHER" id="PTHR42951">
    <property type="entry name" value="METALLO-BETA-LACTAMASE DOMAIN-CONTAINING"/>
    <property type="match status" value="1"/>
</dbReference>
<name>A0A437GVV6_9SPHN</name>
<dbReference type="InterPro" id="IPR036866">
    <property type="entry name" value="RibonucZ/Hydroxyglut_hydro"/>
</dbReference>
<dbReference type="EMBL" id="RXOL01000005">
    <property type="protein sequence ID" value="RVQ66015.1"/>
    <property type="molecule type" value="Genomic_DNA"/>
</dbReference>
<dbReference type="Pfam" id="PF00753">
    <property type="entry name" value="Lactamase_B"/>
    <property type="match status" value="1"/>
</dbReference>
<proteinExistence type="inferred from homology"/>
<feature type="domain" description="Metallo-beta-lactamase" evidence="2">
    <location>
        <begin position="61"/>
        <end position="241"/>
    </location>
</feature>
<dbReference type="Gene3D" id="3.60.15.10">
    <property type="entry name" value="Ribonuclease Z/Hydroxyacylglutathione hydrolase-like"/>
    <property type="match status" value="1"/>
</dbReference>
<dbReference type="InterPro" id="IPR030811">
    <property type="entry name" value="SoxH-rel_PQQ_1"/>
</dbReference>
<keyword evidence="3" id="KW-0378">Hydrolase</keyword>
<accession>A0A437GVV6</accession>
<dbReference type="NCBIfam" id="TIGR04558">
    <property type="entry name" value="SoxH_rel_PQQ_1"/>
    <property type="match status" value="1"/>
</dbReference>
<protein>
    <submittedName>
        <fullName evidence="3">Quinoprotein relay system zinc metallohydrolase 1</fullName>
    </submittedName>
</protein>
<dbReference type="GO" id="GO:0017001">
    <property type="term" value="P:antibiotic catabolic process"/>
    <property type="evidence" value="ECO:0007669"/>
    <property type="project" value="UniProtKB-ARBA"/>
</dbReference>
<dbReference type="GO" id="GO:0016787">
    <property type="term" value="F:hydrolase activity"/>
    <property type="evidence" value="ECO:0007669"/>
    <property type="project" value="UniProtKB-KW"/>
</dbReference>
<dbReference type="AlphaFoldDB" id="A0A437GVV6"/>
<dbReference type="OrthoDB" id="7203514at2"/>
<keyword evidence="4" id="KW-1185">Reference proteome</keyword>
<evidence type="ECO:0000313" key="3">
    <source>
        <dbReference type="EMBL" id="RVQ66015.1"/>
    </source>
</evidence>
<evidence type="ECO:0000256" key="1">
    <source>
        <dbReference type="ARBA" id="ARBA00005250"/>
    </source>
</evidence>
<dbReference type="SMART" id="SM00849">
    <property type="entry name" value="Lactamase_B"/>
    <property type="match status" value="1"/>
</dbReference>
<dbReference type="PANTHER" id="PTHR42951:SF4">
    <property type="entry name" value="ACYL-COENZYME A THIOESTERASE MBLAC2"/>
    <property type="match status" value="1"/>
</dbReference>
<sequence length="318" mass="33713">MNLNRRSVLTAALAGGVLVSKVGRTEAFARGYDPQAEAIADGVWLVRGKDEPIAFDNGGAIANSVFIATDAGTVLIDPGPSLAYGKALSALAQRVTGAAVARVYITHLHPDHSFGAAAFDPAIAHALPATRHDLVNDGDGFSDALYRMLADWMSGTAVVLPQGDAAEGNVTFGGRTLRLFAMNGHSNGDLAILDQKTGTLIAGDLLFHDRAPATPHADIDGWLAALDRIEGISHRLLIPGHGPLDRNGTSIAQTRDWLTWLRASLRNAVPTGKDMSEAGAMTIPDRFAGLKVARYELQRSVSHFYPGLEAELLPEIGR</sequence>
<dbReference type="PROSITE" id="PS51318">
    <property type="entry name" value="TAT"/>
    <property type="match status" value="1"/>
</dbReference>
<comment type="caution">
    <text evidence="3">The sequence shown here is derived from an EMBL/GenBank/DDBJ whole genome shotgun (WGS) entry which is preliminary data.</text>
</comment>
<dbReference type="InterPro" id="IPR050855">
    <property type="entry name" value="NDM-1-like"/>
</dbReference>
<dbReference type="RefSeq" id="WP_127613117.1">
    <property type="nucleotide sequence ID" value="NZ_RXOL01000005.1"/>
</dbReference>
<dbReference type="CDD" id="cd16282">
    <property type="entry name" value="metallo-hydrolase-like_MBL-fold"/>
    <property type="match status" value="1"/>
</dbReference>
<evidence type="ECO:0000259" key="2">
    <source>
        <dbReference type="SMART" id="SM00849"/>
    </source>
</evidence>
<organism evidence="3 4">
    <name type="scientific">Croceicoccus ponticola</name>
    <dbReference type="NCBI Taxonomy" id="2217664"/>
    <lineage>
        <taxon>Bacteria</taxon>
        <taxon>Pseudomonadati</taxon>
        <taxon>Pseudomonadota</taxon>
        <taxon>Alphaproteobacteria</taxon>
        <taxon>Sphingomonadales</taxon>
        <taxon>Erythrobacteraceae</taxon>
        <taxon>Croceicoccus</taxon>
    </lineage>
</organism>
<comment type="similarity">
    <text evidence="1">Belongs to the metallo-beta-lactamase superfamily. Class-B beta-lactamase family.</text>
</comment>
<dbReference type="InterPro" id="IPR006311">
    <property type="entry name" value="TAT_signal"/>
</dbReference>
<reference evidence="3 4" key="1">
    <citation type="submission" date="2018-12" db="EMBL/GenBank/DDBJ databases">
        <title>Croceicoccus ponticola sp. nov., a lipolytic bacterium isolated from seawater.</title>
        <authorList>
            <person name="Yoon J.-H."/>
        </authorList>
    </citation>
    <scope>NUCLEOTIDE SEQUENCE [LARGE SCALE GENOMIC DNA]</scope>
    <source>
        <strain evidence="3 4">GM-16</strain>
    </source>
</reference>
<evidence type="ECO:0000313" key="4">
    <source>
        <dbReference type="Proteomes" id="UP000283003"/>
    </source>
</evidence>
<gene>
    <name evidence="3" type="ORF">EKN06_11730</name>
</gene>